<reference evidence="1" key="2">
    <citation type="submission" date="2020-08" db="EMBL/GenBank/DDBJ databases">
        <title>Plant Genome Project.</title>
        <authorList>
            <person name="Zhang R.-G."/>
        </authorList>
    </citation>
    <scope>NUCLEOTIDE SEQUENCE</scope>
    <source>
        <strain evidence="1">Huo1</strain>
        <tissue evidence="1">Leaf</tissue>
    </source>
</reference>
<sequence>MELSKMTEKMSKGVLNVAESGSGSAMAPILKSQSGEGLLVYDARRDKITEAAEKQSMVATSGAVKTTVTNKFGEATETVLATVGSCVGTAWNVFKIRQAINPAGSASSTRVLKIAATKSIMK</sequence>
<dbReference type="Proteomes" id="UP000298416">
    <property type="component" value="Unassembled WGS sequence"/>
</dbReference>
<evidence type="ECO:0000313" key="2">
    <source>
        <dbReference type="Proteomes" id="UP000298416"/>
    </source>
</evidence>
<reference evidence="1" key="1">
    <citation type="submission" date="2018-01" db="EMBL/GenBank/DDBJ databases">
        <authorList>
            <person name="Mao J.F."/>
        </authorList>
    </citation>
    <scope>NUCLEOTIDE SEQUENCE</scope>
    <source>
        <strain evidence="1">Huo1</strain>
        <tissue evidence="1">Leaf</tissue>
    </source>
</reference>
<gene>
    <name evidence="1" type="ORF">SASPL_117571</name>
</gene>
<accession>A0A8X8ZWF0</accession>
<dbReference type="PANTHER" id="PTHR21068:SF36">
    <property type="entry name" value="SENESCENCE_DEHYDRATION-ASSOCIATED PROTEIN-LIKE PROTEIN"/>
    <property type="match status" value="1"/>
</dbReference>
<keyword evidence="2" id="KW-1185">Reference proteome</keyword>
<evidence type="ECO:0008006" key="3">
    <source>
        <dbReference type="Google" id="ProtNLM"/>
    </source>
</evidence>
<name>A0A8X8ZWF0_SALSN</name>
<proteinExistence type="predicted"/>
<organism evidence="1">
    <name type="scientific">Salvia splendens</name>
    <name type="common">Scarlet sage</name>
    <dbReference type="NCBI Taxonomy" id="180675"/>
    <lineage>
        <taxon>Eukaryota</taxon>
        <taxon>Viridiplantae</taxon>
        <taxon>Streptophyta</taxon>
        <taxon>Embryophyta</taxon>
        <taxon>Tracheophyta</taxon>
        <taxon>Spermatophyta</taxon>
        <taxon>Magnoliopsida</taxon>
        <taxon>eudicotyledons</taxon>
        <taxon>Gunneridae</taxon>
        <taxon>Pentapetalae</taxon>
        <taxon>asterids</taxon>
        <taxon>lamiids</taxon>
        <taxon>Lamiales</taxon>
        <taxon>Lamiaceae</taxon>
        <taxon>Nepetoideae</taxon>
        <taxon>Mentheae</taxon>
        <taxon>Salviinae</taxon>
        <taxon>Salvia</taxon>
        <taxon>Salvia subgen. Calosphace</taxon>
        <taxon>core Calosphace</taxon>
    </lineage>
</organism>
<dbReference type="AlphaFoldDB" id="A0A8X8ZWF0"/>
<dbReference type="EMBL" id="PNBA02000006">
    <property type="protein sequence ID" value="KAG6421022.1"/>
    <property type="molecule type" value="Genomic_DNA"/>
</dbReference>
<evidence type="ECO:0000313" key="1">
    <source>
        <dbReference type="EMBL" id="KAG6421022.1"/>
    </source>
</evidence>
<comment type="caution">
    <text evidence="1">The sequence shown here is derived from an EMBL/GenBank/DDBJ whole genome shotgun (WGS) entry which is preliminary data.</text>
</comment>
<dbReference type="PANTHER" id="PTHR21068">
    <property type="entry name" value="SPARTIN"/>
    <property type="match status" value="1"/>
</dbReference>
<dbReference type="InterPro" id="IPR045036">
    <property type="entry name" value="Spartin-like"/>
</dbReference>
<dbReference type="GO" id="GO:0005886">
    <property type="term" value="C:plasma membrane"/>
    <property type="evidence" value="ECO:0007669"/>
    <property type="project" value="TreeGrafter"/>
</dbReference>
<protein>
    <recommendedName>
        <fullName evidence="3">Senescence domain-containing protein</fullName>
    </recommendedName>
</protein>